<protein>
    <submittedName>
        <fullName evidence="1">Uncharacterized protein</fullName>
    </submittedName>
</protein>
<organism evidence="1">
    <name type="scientific">Anguilla anguilla</name>
    <name type="common">European freshwater eel</name>
    <name type="synonym">Muraena anguilla</name>
    <dbReference type="NCBI Taxonomy" id="7936"/>
    <lineage>
        <taxon>Eukaryota</taxon>
        <taxon>Metazoa</taxon>
        <taxon>Chordata</taxon>
        <taxon>Craniata</taxon>
        <taxon>Vertebrata</taxon>
        <taxon>Euteleostomi</taxon>
        <taxon>Actinopterygii</taxon>
        <taxon>Neopterygii</taxon>
        <taxon>Teleostei</taxon>
        <taxon>Anguilliformes</taxon>
        <taxon>Anguillidae</taxon>
        <taxon>Anguilla</taxon>
    </lineage>
</organism>
<name>A0A0E9VR79_ANGAN</name>
<accession>A0A0E9VR79</accession>
<evidence type="ECO:0000313" key="1">
    <source>
        <dbReference type="EMBL" id="JAH79860.1"/>
    </source>
</evidence>
<dbReference type="EMBL" id="GBXM01028717">
    <property type="protein sequence ID" value="JAH79860.1"/>
    <property type="molecule type" value="Transcribed_RNA"/>
</dbReference>
<sequence length="24" mass="2867">MVCCLHWDYPSMWSVLKNQAVIRS</sequence>
<proteinExistence type="predicted"/>
<reference evidence="1" key="2">
    <citation type="journal article" date="2015" name="Fish Shellfish Immunol.">
        <title>Early steps in the European eel (Anguilla anguilla)-Vibrio vulnificus interaction in the gills: Role of the RtxA13 toxin.</title>
        <authorList>
            <person name="Callol A."/>
            <person name="Pajuelo D."/>
            <person name="Ebbesson L."/>
            <person name="Teles M."/>
            <person name="MacKenzie S."/>
            <person name="Amaro C."/>
        </authorList>
    </citation>
    <scope>NUCLEOTIDE SEQUENCE</scope>
</reference>
<reference evidence="1" key="1">
    <citation type="submission" date="2014-11" db="EMBL/GenBank/DDBJ databases">
        <authorList>
            <person name="Amaro Gonzalez C."/>
        </authorList>
    </citation>
    <scope>NUCLEOTIDE SEQUENCE</scope>
</reference>
<dbReference type="AlphaFoldDB" id="A0A0E9VR79"/>